<evidence type="ECO:0000259" key="3">
    <source>
        <dbReference type="Pfam" id="PF13399"/>
    </source>
</evidence>
<organism evidence="4">
    <name type="scientific">Microbacterium sp. A8/3-1</name>
    <dbReference type="NCBI Taxonomy" id="3160749"/>
    <lineage>
        <taxon>Bacteria</taxon>
        <taxon>Bacillati</taxon>
        <taxon>Actinomycetota</taxon>
        <taxon>Actinomycetes</taxon>
        <taxon>Micrococcales</taxon>
        <taxon>Microbacteriaceae</taxon>
        <taxon>Microbacterium</taxon>
    </lineage>
</organism>
<dbReference type="EMBL" id="CP158357">
    <property type="protein sequence ID" value="XBX78278.1"/>
    <property type="molecule type" value="Genomic_DNA"/>
</dbReference>
<dbReference type="InterPro" id="IPR027381">
    <property type="entry name" value="LytR/CpsA/Psr_C"/>
</dbReference>
<keyword evidence="2" id="KW-0812">Transmembrane</keyword>
<dbReference type="AlphaFoldDB" id="A0AAU7VVZ2"/>
<gene>
    <name evidence="4" type="ORF">ABS642_20595</name>
</gene>
<evidence type="ECO:0000256" key="2">
    <source>
        <dbReference type="SAM" id="Phobius"/>
    </source>
</evidence>
<evidence type="ECO:0000256" key="1">
    <source>
        <dbReference type="SAM" id="MobiDB-lite"/>
    </source>
</evidence>
<feature type="region of interest" description="Disordered" evidence="1">
    <location>
        <begin position="1"/>
        <end position="22"/>
    </location>
</feature>
<sequence>MSKPSRDRFDDVPRSSGRVGAHRAETPGMNGWVVLLWSFVAALVLIIAGIFGSLVVMGRISLFPETAPSSVPTPEETGVVDTTISVMILNATPEEGLDTQMRDLLINSGWLADSVYASDSASEDFETTTVYYVADEDELAAIGLARVIGGAEVQQSDFYAALNDTGAKQITVVIGLDRATTVPETPADTPAS</sequence>
<accession>A0AAU7VVZ2</accession>
<dbReference type="Pfam" id="PF13399">
    <property type="entry name" value="LytR_C"/>
    <property type="match status" value="1"/>
</dbReference>
<keyword evidence="2" id="KW-0472">Membrane</keyword>
<proteinExistence type="predicted"/>
<keyword evidence="2" id="KW-1133">Transmembrane helix</keyword>
<feature type="domain" description="LytR/CpsA/Psr regulator C-terminal" evidence="3">
    <location>
        <begin position="84"/>
        <end position="177"/>
    </location>
</feature>
<dbReference type="Gene3D" id="3.30.70.2390">
    <property type="match status" value="1"/>
</dbReference>
<reference evidence="4" key="1">
    <citation type="submission" date="2024-06" db="EMBL/GenBank/DDBJ databases">
        <title>Draft genome sequence of Microbacterium sp. strain A8/3-1, isolated from Oxytropis tragacanthoides Fisch. ex DC. Root nodules in the Altai region of Russia.</title>
        <authorList>
            <person name="Sazanova A."/>
            <person name="Guro P."/>
            <person name="Kuznetsova I."/>
            <person name="Belimov A."/>
            <person name="Safronova V."/>
        </authorList>
    </citation>
    <scope>NUCLEOTIDE SEQUENCE</scope>
    <source>
        <strain evidence="4">A8/3-1</strain>
    </source>
</reference>
<evidence type="ECO:0000313" key="4">
    <source>
        <dbReference type="EMBL" id="XBX78278.1"/>
    </source>
</evidence>
<feature type="compositionally biased region" description="Basic and acidic residues" evidence="1">
    <location>
        <begin position="1"/>
        <end position="13"/>
    </location>
</feature>
<feature type="transmembrane region" description="Helical" evidence="2">
    <location>
        <begin position="32"/>
        <end position="56"/>
    </location>
</feature>
<protein>
    <submittedName>
        <fullName evidence="4">LytR C-terminal domain-containing protein</fullName>
    </submittedName>
</protein>
<name>A0AAU7VVZ2_9MICO</name>
<dbReference type="RefSeq" id="WP_350351569.1">
    <property type="nucleotide sequence ID" value="NZ_CP158357.1"/>
</dbReference>